<evidence type="ECO:0000256" key="1">
    <source>
        <dbReference type="SAM" id="SignalP"/>
    </source>
</evidence>
<dbReference type="AlphaFoldDB" id="A0A7X0H584"/>
<organism evidence="3 4">
    <name type="scientific">Algisphaera agarilytica</name>
    <dbReference type="NCBI Taxonomy" id="1385975"/>
    <lineage>
        <taxon>Bacteria</taxon>
        <taxon>Pseudomonadati</taxon>
        <taxon>Planctomycetota</taxon>
        <taxon>Phycisphaerae</taxon>
        <taxon>Phycisphaerales</taxon>
        <taxon>Phycisphaeraceae</taxon>
        <taxon>Algisphaera</taxon>
    </lineage>
</organism>
<protein>
    <recommendedName>
        <fullName evidence="2">Ice-binding protein C-terminal domain-containing protein</fullName>
    </recommendedName>
</protein>
<evidence type="ECO:0000313" key="4">
    <source>
        <dbReference type="Proteomes" id="UP000541810"/>
    </source>
</evidence>
<feature type="signal peptide" evidence="1">
    <location>
        <begin position="1"/>
        <end position="28"/>
    </location>
</feature>
<proteinExistence type="predicted"/>
<evidence type="ECO:0000259" key="2">
    <source>
        <dbReference type="Pfam" id="PF07589"/>
    </source>
</evidence>
<sequence>MSIWPAKRFSRSGWCALLVFAAPLGAHAQVDFSDDYLNPTQFVLGEGIQAYENTVQSSGSNDPGADVDFFTVVVNPGLQIDRIELTRYEGPAVSLIGFGAGATLTADPSAGTASQLQFATDTLGYALVGEELLGSNLMRNLADGDVTIDRVNDPPDLQLAMNRRFDPNQPLGAGSYAFVFQDTGPFLITYEVAFFTSAVPEPNTMLILALGAAFGLVRSSTRGR</sequence>
<dbReference type="Pfam" id="PF07589">
    <property type="entry name" value="PEP-CTERM"/>
    <property type="match status" value="1"/>
</dbReference>
<name>A0A7X0H584_9BACT</name>
<keyword evidence="4" id="KW-1185">Reference proteome</keyword>
<dbReference type="RefSeq" id="WP_184677096.1">
    <property type="nucleotide sequence ID" value="NZ_JACHGY010000001.1"/>
</dbReference>
<dbReference type="Proteomes" id="UP000541810">
    <property type="component" value="Unassembled WGS sequence"/>
</dbReference>
<dbReference type="InterPro" id="IPR013424">
    <property type="entry name" value="Ice-binding_C"/>
</dbReference>
<comment type="caution">
    <text evidence="3">The sequence shown here is derived from an EMBL/GenBank/DDBJ whole genome shotgun (WGS) entry which is preliminary data.</text>
</comment>
<keyword evidence="1" id="KW-0732">Signal</keyword>
<gene>
    <name evidence="3" type="ORF">HNQ40_001328</name>
</gene>
<dbReference type="NCBIfam" id="TIGR02595">
    <property type="entry name" value="PEP_CTERM"/>
    <property type="match status" value="1"/>
</dbReference>
<feature type="domain" description="Ice-binding protein C-terminal" evidence="2">
    <location>
        <begin position="198"/>
        <end position="218"/>
    </location>
</feature>
<reference evidence="3 4" key="1">
    <citation type="submission" date="2020-08" db="EMBL/GenBank/DDBJ databases">
        <title>Genomic Encyclopedia of Type Strains, Phase IV (KMG-IV): sequencing the most valuable type-strain genomes for metagenomic binning, comparative biology and taxonomic classification.</title>
        <authorList>
            <person name="Goeker M."/>
        </authorList>
    </citation>
    <scope>NUCLEOTIDE SEQUENCE [LARGE SCALE GENOMIC DNA]</scope>
    <source>
        <strain evidence="3 4">DSM 103725</strain>
    </source>
</reference>
<evidence type="ECO:0000313" key="3">
    <source>
        <dbReference type="EMBL" id="MBB6429522.1"/>
    </source>
</evidence>
<accession>A0A7X0H584</accession>
<feature type="chain" id="PRO_5030878922" description="Ice-binding protein C-terminal domain-containing protein" evidence="1">
    <location>
        <begin position="29"/>
        <end position="224"/>
    </location>
</feature>
<dbReference type="EMBL" id="JACHGY010000001">
    <property type="protein sequence ID" value="MBB6429522.1"/>
    <property type="molecule type" value="Genomic_DNA"/>
</dbReference>